<evidence type="ECO:0000256" key="1">
    <source>
        <dbReference type="ARBA" id="ARBA00000085"/>
    </source>
</evidence>
<evidence type="ECO:0000256" key="8">
    <source>
        <dbReference type="ARBA" id="ARBA00022679"/>
    </source>
</evidence>
<dbReference type="Pfam" id="PF07730">
    <property type="entry name" value="HisKA_3"/>
    <property type="match status" value="1"/>
</dbReference>
<feature type="transmembrane region" description="Helical" evidence="17">
    <location>
        <begin position="37"/>
        <end position="55"/>
    </location>
</feature>
<dbReference type="GO" id="GO:0016020">
    <property type="term" value="C:membrane"/>
    <property type="evidence" value="ECO:0007669"/>
    <property type="project" value="InterPro"/>
</dbReference>
<dbReference type="GO" id="GO:0051539">
    <property type="term" value="F:4 iron, 4 sulfur cluster binding"/>
    <property type="evidence" value="ECO:0007669"/>
    <property type="project" value="UniProtKB-KW"/>
</dbReference>
<evidence type="ECO:0000256" key="14">
    <source>
        <dbReference type="ARBA" id="ARBA00024827"/>
    </source>
</evidence>
<dbReference type="InterPro" id="IPR004358">
    <property type="entry name" value="Sig_transdc_His_kin-like_C"/>
</dbReference>
<dbReference type="RefSeq" id="WP_064440013.1">
    <property type="nucleotide sequence ID" value="NZ_BDDI01000006.1"/>
</dbReference>
<dbReference type="InterPro" id="IPR050482">
    <property type="entry name" value="Sensor_HK_TwoCompSys"/>
</dbReference>
<dbReference type="GO" id="GO:0046872">
    <property type="term" value="F:metal ion binding"/>
    <property type="evidence" value="ECO:0007669"/>
    <property type="project" value="UniProtKB-KW"/>
</dbReference>
<dbReference type="PANTHER" id="PTHR24421:SF62">
    <property type="entry name" value="SENSORY TRANSDUCTION HISTIDINE KINASE"/>
    <property type="match status" value="1"/>
</dbReference>
<proteinExistence type="predicted"/>
<evidence type="ECO:0000256" key="15">
    <source>
        <dbReference type="ARBA" id="ARBA00030800"/>
    </source>
</evidence>
<dbReference type="Gene3D" id="1.20.5.1930">
    <property type="match status" value="1"/>
</dbReference>
<protein>
    <recommendedName>
        <fullName evidence="5">Oxygen sensor histidine kinase NreB</fullName>
        <ecNumber evidence="4">2.7.13.3</ecNumber>
    </recommendedName>
    <alternativeName>
        <fullName evidence="15">Nitrogen regulation protein B</fullName>
    </alternativeName>
</protein>
<keyword evidence="20" id="KW-1185">Reference proteome</keyword>
<dbReference type="InterPro" id="IPR017205">
    <property type="entry name" value="Sig_transdc_His_kinase_ChrS"/>
</dbReference>
<evidence type="ECO:0000313" key="19">
    <source>
        <dbReference type="EMBL" id="MBB3038154.1"/>
    </source>
</evidence>
<keyword evidence="12" id="KW-0902">Two-component regulatory system</keyword>
<dbReference type="EC" id="2.7.13.3" evidence="4"/>
<keyword evidence="16" id="KW-0175">Coiled coil</keyword>
<evidence type="ECO:0000256" key="5">
    <source>
        <dbReference type="ARBA" id="ARBA00017322"/>
    </source>
</evidence>
<keyword evidence="17" id="KW-0472">Membrane</keyword>
<sequence>MTTPRWSPAAEVPGGAAVDRADTTERYDLWWNRLWNALPYTAFALTVVVALARVGAPLGPRLTAVAIVGVATVWHWWWVTRHPQWQERVPLPMLVYFVGLLALTAAGLIVDEALIVLLVACFAISFVVLPGKFAYLGVLATAAALPPVWSYGDLAAPWHVRMTLFASSAALAAGIGFAIRHMEAEAARRAEANRQLRTLLARNAMLSERVAERERAAGAAAERERVARSIHDTLAQGLAAINAQLSAAEAELDLAHPIYRRVVVARDQARESLREARRSIDALRPSALESAELDSAIEELVSVWNERHGMDARFTVTGRPFPLSHDAEDALVRALQEGLANIHKHSRARSVSVSLSYGTGGVLLDVGDDGVGFQERAVPRSSFGLEAMRQWVRDAGGAVFVESAPGEGTTVSVRMPAHTSAADEND</sequence>
<keyword evidence="17" id="KW-1133">Transmembrane helix</keyword>
<evidence type="ECO:0000256" key="11">
    <source>
        <dbReference type="ARBA" id="ARBA00023004"/>
    </source>
</evidence>
<evidence type="ECO:0000313" key="20">
    <source>
        <dbReference type="Proteomes" id="UP000567922"/>
    </source>
</evidence>
<keyword evidence="8" id="KW-0808">Transferase</keyword>
<name>A0A839RPW5_9ACTN</name>
<keyword evidence="13" id="KW-0411">Iron-sulfur</keyword>
<evidence type="ECO:0000256" key="12">
    <source>
        <dbReference type="ARBA" id="ARBA00023012"/>
    </source>
</evidence>
<dbReference type="AlphaFoldDB" id="A0A839RPW5"/>
<feature type="transmembrane region" description="Helical" evidence="17">
    <location>
        <begin position="62"/>
        <end position="79"/>
    </location>
</feature>
<feature type="transmembrane region" description="Helical" evidence="17">
    <location>
        <begin position="117"/>
        <end position="138"/>
    </location>
</feature>
<feature type="coiled-coil region" evidence="16">
    <location>
        <begin position="182"/>
        <end position="209"/>
    </location>
</feature>
<dbReference type="InterPro" id="IPR005467">
    <property type="entry name" value="His_kinase_dom"/>
</dbReference>
<dbReference type="EMBL" id="JACHWS010000002">
    <property type="protein sequence ID" value="MBB3038154.1"/>
    <property type="molecule type" value="Genomic_DNA"/>
</dbReference>
<dbReference type="GO" id="GO:0005737">
    <property type="term" value="C:cytoplasm"/>
    <property type="evidence" value="ECO:0007669"/>
    <property type="project" value="UniProtKB-SubCell"/>
</dbReference>
<dbReference type="Pfam" id="PF02518">
    <property type="entry name" value="HATPase_c"/>
    <property type="match status" value="1"/>
</dbReference>
<evidence type="ECO:0000256" key="10">
    <source>
        <dbReference type="ARBA" id="ARBA00022777"/>
    </source>
</evidence>
<comment type="catalytic activity">
    <reaction evidence="1">
        <text>ATP + protein L-histidine = ADP + protein N-phospho-L-histidine.</text>
        <dbReference type="EC" id="2.7.13.3"/>
    </reaction>
</comment>
<comment type="subcellular location">
    <subcellularLocation>
        <location evidence="3">Cytoplasm</location>
    </subcellularLocation>
</comment>
<dbReference type="GO" id="GO:0046983">
    <property type="term" value="F:protein dimerization activity"/>
    <property type="evidence" value="ECO:0007669"/>
    <property type="project" value="InterPro"/>
</dbReference>
<keyword evidence="9" id="KW-0479">Metal-binding</keyword>
<comment type="caution">
    <text evidence="19">The sequence shown here is derived from an EMBL/GenBank/DDBJ whole genome shotgun (WGS) entry which is preliminary data.</text>
</comment>
<keyword evidence="11" id="KW-0408">Iron</keyword>
<dbReference type="PROSITE" id="PS50109">
    <property type="entry name" value="HIS_KIN"/>
    <property type="match status" value="1"/>
</dbReference>
<dbReference type="GO" id="GO:0000155">
    <property type="term" value="F:phosphorelay sensor kinase activity"/>
    <property type="evidence" value="ECO:0007669"/>
    <property type="project" value="InterPro"/>
</dbReference>
<evidence type="ECO:0000256" key="4">
    <source>
        <dbReference type="ARBA" id="ARBA00012438"/>
    </source>
</evidence>
<evidence type="ECO:0000256" key="3">
    <source>
        <dbReference type="ARBA" id="ARBA00004496"/>
    </source>
</evidence>
<feature type="transmembrane region" description="Helical" evidence="17">
    <location>
        <begin position="158"/>
        <end position="179"/>
    </location>
</feature>
<dbReference type="PRINTS" id="PR00344">
    <property type="entry name" value="BCTRLSENSOR"/>
</dbReference>
<keyword evidence="6" id="KW-0004">4Fe-4S</keyword>
<dbReference type="Gene3D" id="3.30.565.10">
    <property type="entry name" value="Histidine kinase-like ATPase, C-terminal domain"/>
    <property type="match status" value="1"/>
</dbReference>
<gene>
    <name evidence="19" type="ORF">FHU29_002603</name>
</gene>
<evidence type="ECO:0000259" key="18">
    <source>
        <dbReference type="PROSITE" id="PS50109"/>
    </source>
</evidence>
<dbReference type="InterPro" id="IPR003594">
    <property type="entry name" value="HATPase_dom"/>
</dbReference>
<evidence type="ECO:0000256" key="17">
    <source>
        <dbReference type="SAM" id="Phobius"/>
    </source>
</evidence>
<dbReference type="InterPro" id="IPR036890">
    <property type="entry name" value="HATPase_C_sf"/>
</dbReference>
<keyword evidence="17" id="KW-0812">Transmembrane</keyword>
<dbReference type="Proteomes" id="UP000567922">
    <property type="component" value="Unassembled WGS sequence"/>
</dbReference>
<reference evidence="19 20" key="1">
    <citation type="submission" date="2020-08" db="EMBL/GenBank/DDBJ databases">
        <title>Sequencing the genomes of 1000 actinobacteria strains.</title>
        <authorList>
            <person name="Klenk H.-P."/>
        </authorList>
    </citation>
    <scope>NUCLEOTIDE SEQUENCE [LARGE SCALE GENOMIC DNA]</scope>
    <source>
        <strain evidence="19 20">DSM 45258</strain>
    </source>
</reference>
<keyword evidence="7" id="KW-0963">Cytoplasm</keyword>
<dbReference type="PANTHER" id="PTHR24421">
    <property type="entry name" value="NITRATE/NITRITE SENSOR PROTEIN NARX-RELATED"/>
    <property type="match status" value="1"/>
</dbReference>
<keyword evidence="10 19" id="KW-0418">Kinase</keyword>
<dbReference type="PIRSF" id="PIRSF037434">
    <property type="entry name" value="STHK_ChrS"/>
    <property type="match status" value="1"/>
</dbReference>
<accession>A0A839RPW5</accession>
<evidence type="ECO:0000256" key="9">
    <source>
        <dbReference type="ARBA" id="ARBA00022723"/>
    </source>
</evidence>
<feature type="domain" description="Histidine kinase" evidence="18">
    <location>
        <begin position="331"/>
        <end position="419"/>
    </location>
</feature>
<comment type="function">
    <text evidence="14">Member of the two-component regulatory system NreB/NreC involved in the control of dissimilatory nitrate/nitrite reduction in response to oxygen. NreB functions as a direct oxygen sensor histidine kinase which is autophosphorylated, in the absence of oxygen, probably at the conserved histidine residue, and transfers its phosphate group probably to a conserved aspartate residue of NreC. NreB/NreC activates the expression of the nitrate (narGHJI) and nitrite (nir) reductase operons, as well as the putative nitrate transporter gene narT.</text>
</comment>
<dbReference type="SUPFAM" id="SSF55874">
    <property type="entry name" value="ATPase domain of HSP90 chaperone/DNA topoisomerase II/histidine kinase"/>
    <property type="match status" value="1"/>
</dbReference>
<feature type="transmembrane region" description="Helical" evidence="17">
    <location>
        <begin position="91"/>
        <end position="110"/>
    </location>
</feature>
<dbReference type="SMART" id="SM00387">
    <property type="entry name" value="HATPase_c"/>
    <property type="match status" value="1"/>
</dbReference>
<evidence type="ECO:0000256" key="13">
    <source>
        <dbReference type="ARBA" id="ARBA00023014"/>
    </source>
</evidence>
<organism evidence="19 20">
    <name type="scientific">Hoyosella altamirensis</name>
    <dbReference type="NCBI Taxonomy" id="616997"/>
    <lineage>
        <taxon>Bacteria</taxon>
        <taxon>Bacillati</taxon>
        <taxon>Actinomycetota</taxon>
        <taxon>Actinomycetes</taxon>
        <taxon>Mycobacteriales</taxon>
        <taxon>Hoyosellaceae</taxon>
        <taxon>Hoyosella</taxon>
    </lineage>
</organism>
<comment type="cofactor">
    <cofactor evidence="2">
        <name>[4Fe-4S] cluster</name>
        <dbReference type="ChEBI" id="CHEBI:49883"/>
    </cofactor>
</comment>
<dbReference type="InterPro" id="IPR011712">
    <property type="entry name" value="Sig_transdc_His_kin_sub3_dim/P"/>
</dbReference>
<evidence type="ECO:0000256" key="2">
    <source>
        <dbReference type="ARBA" id="ARBA00001966"/>
    </source>
</evidence>
<dbReference type="CDD" id="cd16917">
    <property type="entry name" value="HATPase_UhpB-NarQ-NarX-like"/>
    <property type="match status" value="1"/>
</dbReference>
<evidence type="ECO:0000256" key="16">
    <source>
        <dbReference type="SAM" id="Coils"/>
    </source>
</evidence>
<evidence type="ECO:0000256" key="7">
    <source>
        <dbReference type="ARBA" id="ARBA00022490"/>
    </source>
</evidence>
<dbReference type="OrthoDB" id="144293at2"/>
<evidence type="ECO:0000256" key="6">
    <source>
        <dbReference type="ARBA" id="ARBA00022485"/>
    </source>
</evidence>